<evidence type="ECO:0000313" key="4">
    <source>
        <dbReference type="Proteomes" id="UP000623129"/>
    </source>
</evidence>
<comment type="caution">
    <text evidence="3">The sequence shown here is derived from an EMBL/GenBank/DDBJ whole genome shotgun (WGS) entry which is preliminary data.</text>
</comment>
<dbReference type="Proteomes" id="UP000623129">
    <property type="component" value="Unassembled WGS sequence"/>
</dbReference>
<evidence type="ECO:0000259" key="2">
    <source>
        <dbReference type="Pfam" id="PF13968"/>
    </source>
</evidence>
<feature type="transmembrane region" description="Helical" evidence="1">
    <location>
        <begin position="20"/>
        <end position="47"/>
    </location>
</feature>
<protein>
    <recommendedName>
        <fullName evidence="2">DUF4220 domain-containing protein</fullName>
    </recommendedName>
</protein>
<dbReference type="AlphaFoldDB" id="A0A833QCR6"/>
<name>A0A833QCR6_9POAL</name>
<accession>A0A833QCR6</accession>
<dbReference type="EMBL" id="SWLB01000028">
    <property type="protein sequence ID" value="KAF3320853.1"/>
    <property type="molecule type" value="Genomic_DNA"/>
</dbReference>
<proteinExistence type="predicted"/>
<dbReference type="Pfam" id="PF13968">
    <property type="entry name" value="DUF4220"/>
    <property type="match status" value="1"/>
</dbReference>
<evidence type="ECO:0000313" key="3">
    <source>
        <dbReference type="EMBL" id="KAF3320853.1"/>
    </source>
</evidence>
<keyword evidence="1" id="KW-0472">Membrane</keyword>
<dbReference type="InterPro" id="IPR025315">
    <property type="entry name" value="DUF4220"/>
</dbReference>
<keyword evidence="4" id="KW-1185">Reference proteome</keyword>
<feature type="transmembrane region" description="Helical" evidence="1">
    <location>
        <begin position="332"/>
        <end position="352"/>
    </location>
</feature>
<dbReference type="OrthoDB" id="600690at2759"/>
<sequence>MKHCGFKYFYSCYGQENCESVIYTCLRLALIEALVLLTAALMVVRYILDMFRRRSSSPLLLFFLIMLATLPYALLDYTIGLMQLTKSNNDVYQVWAVVLITLRYSIRAVRPSGIYGKQNPLQDMMSSLWTANLLGTRATMLKIPLWLLWSLNSVRIILGFADTELISTRHRRHMRLLTEYMRTEHEHPPAEDCNAEYMKGYKYLVRGEDKQKVKSDPPEYRVRLKVTKEKKFITTNKVWEQKSSALLGEPNESNKLKDLCLAFALFKLLRRRFFGLPIHEAKQRKTKEFVLKGLLQENKYDRAFQIIEAELAFLNDFFFTRYAVMFARGFPFLRLVLSLSVIGVASFLTLIFRRSSHHLEGDLSETIHGIAITRTLLAILAFKEIWEMLTYVISDWTKVVLISNYVQNPWWTRCPAIVAPVKYLCKWKIGKRWHGHIWQYNLLQSFQYFRWSHHPLYTFIRLVLYRKLPGYKGNYRIRLLDEVKSAISESLKYLCNHPEDLGKYLSTAANSIHAELEQKIPLTSKFATETKKILVWHMATCYCEIDLAETSKNTSIFSSLTSPFLLKNLDSLDEGLQSHYTAATALSQYSAHLVALRSPLVPDRSLVATKLFRSTVVKTLGLLRSCRSRKEVLLELDNLADENDDDDDDDEDIIILKNGVRLGRSLLKEIKTDTKLWKFLEKFWAGYLLYLAANVGPDGHKESLSRGGEFLTHLWALLTHAGIFGKTRKDPPVALRNLEVDPNEQIYY</sequence>
<evidence type="ECO:0000256" key="1">
    <source>
        <dbReference type="SAM" id="Phobius"/>
    </source>
</evidence>
<keyword evidence="1" id="KW-1133">Transmembrane helix</keyword>
<gene>
    <name evidence="3" type="ORF">FCM35_KLT14987</name>
</gene>
<keyword evidence="1" id="KW-0812">Transmembrane</keyword>
<dbReference type="PANTHER" id="PTHR31325">
    <property type="entry name" value="OS01G0798800 PROTEIN-RELATED"/>
    <property type="match status" value="1"/>
</dbReference>
<feature type="transmembrane region" description="Helical" evidence="1">
    <location>
        <begin position="91"/>
        <end position="109"/>
    </location>
</feature>
<reference evidence="3" key="1">
    <citation type="submission" date="2020-01" db="EMBL/GenBank/DDBJ databases">
        <title>Genome sequence of Kobresia littledalei, the first chromosome-level genome in the family Cyperaceae.</title>
        <authorList>
            <person name="Qu G."/>
        </authorList>
    </citation>
    <scope>NUCLEOTIDE SEQUENCE</scope>
    <source>
        <strain evidence="3">C.B.Clarke</strain>
        <tissue evidence="3">Leaf</tissue>
    </source>
</reference>
<feature type="transmembrane region" description="Helical" evidence="1">
    <location>
        <begin position="59"/>
        <end position="79"/>
    </location>
</feature>
<organism evidence="3 4">
    <name type="scientific">Carex littledalei</name>
    <dbReference type="NCBI Taxonomy" id="544730"/>
    <lineage>
        <taxon>Eukaryota</taxon>
        <taxon>Viridiplantae</taxon>
        <taxon>Streptophyta</taxon>
        <taxon>Embryophyta</taxon>
        <taxon>Tracheophyta</taxon>
        <taxon>Spermatophyta</taxon>
        <taxon>Magnoliopsida</taxon>
        <taxon>Liliopsida</taxon>
        <taxon>Poales</taxon>
        <taxon>Cyperaceae</taxon>
        <taxon>Cyperoideae</taxon>
        <taxon>Cariceae</taxon>
        <taxon>Carex</taxon>
        <taxon>Carex subgen. Euthyceras</taxon>
    </lineage>
</organism>
<dbReference type="Pfam" id="PF04578">
    <property type="entry name" value="DUF594"/>
    <property type="match status" value="1"/>
</dbReference>
<dbReference type="InterPro" id="IPR007658">
    <property type="entry name" value="DUF594"/>
</dbReference>
<feature type="domain" description="DUF4220" evidence="2">
    <location>
        <begin position="69"/>
        <end position="444"/>
    </location>
</feature>